<dbReference type="WBParaSite" id="Minc3s00227g08045">
    <property type="protein sequence ID" value="Minc3s00227g08045"/>
    <property type="gene ID" value="Minc3s00227g08045"/>
</dbReference>
<proteinExistence type="predicted"/>
<sequence length="64" mass="7029">MARSYLFIIKTNTGCGNQKIIVKKACFDYNIATEVAYLFLKISVYYLSKEAGNICPSGAASINV</sequence>
<dbReference type="AlphaFoldDB" id="A0A914L2P7"/>
<organism evidence="1 2">
    <name type="scientific">Meloidogyne incognita</name>
    <name type="common">Southern root-knot nematode worm</name>
    <name type="synonym">Oxyuris incognita</name>
    <dbReference type="NCBI Taxonomy" id="6306"/>
    <lineage>
        <taxon>Eukaryota</taxon>
        <taxon>Metazoa</taxon>
        <taxon>Ecdysozoa</taxon>
        <taxon>Nematoda</taxon>
        <taxon>Chromadorea</taxon>
        <taxon>Rhabditida</taxon>
        <taxon>Tylenchina</taxon>
        <taxon>Tylenchomorpha</taxon>
        <taxon>Tylenchoidea</taxon>
        <taxon>Meloidogynidae</taxon>
        <taxon>Meloidogyninae</taxon>
        <taxon>Meloidogyne</taxon>
        <taxon>Meloidogyne incognita group</taxon>
    </lineage>
</organism>
<protein>
    <submittedName>
        <fullName evidence="2">Uncharacterized protein</fullName>
    </submittedName>
</protein>
<accession>A0A914L2P7</accession>
<evidence type="ECO:0000313" key="1">
    <source>
        <dbReference type="Proteomes" id="UP000887563"/>
    </source>
</evidence>
<dbReference type="Proteomes" id="UP000887563">
    <property type="component" value="Unplaced"/>
</dbReference>
<evidence type="ECO:0000313" key="2">
    <source>
        <dbReference type="WBParaSite" id="Minc3s00227g08045"/>
    </source>
</evidence>
<reference evidence="2" key="1">
    <citation type="submission" date="2022-11" db="UniProtKB">
        <authorList>
            <consortium name="WormBaseParasite"/>
        </authorList>
    </citation>
    <scope>IDENTIFICATION</scope>
</reference>
<keyword evidence="1" id="KW-1185">Reference proteome</keyword>
<name>A0A914L2P7_MELIC</name>